<dbReference type="Proteomes" id="UP000317909">
    <property type="component" value="Chromosome"/>
</dbReference>
<dbReference type="Gene3D" id="3.30.460.40">
    <property type="match status" value="1"/>
</dbReference>
<name>A0A517TWE9_9BACT</name>
<evidence type="ECO:0000313" key="2">
    <source>
        <dbReference type="Proteomes" id="UP000317909"/>
    </source>
</evidence>
<dbReference type="InterPro" id="IPR043519">
    <property type="entry name" value="NT_sf"/>
</dbReference>
<dbReference type="EMBL" id="CP036339">
    <property type="protein sequence ID" value="QDT72697.1"/>
    <property type="molecule type" value="Genomic_DNA"/>
</dbReference>
<keyword evidence="2" id="KW-1185">Reference proteome</keyword>
<accession>A0A517TWE9</accession>
<sequence length="203" mass="22087">MSIAQPTPTVVSFGNDVLDRMVLAVEKVRERLHRSTQALEAAGIPYAVAGGNAVAAWVSKVDPGAARNTIDVDLIINRSDLDAAKTAMEGVGFVYAFSYGVHMFLDGPEGRPRDAVHLLFAGEKVDPRYAEAAPDLSSGEQGEVYRLVGLEPLVRMKLTSFRRKDQVHLQDLINVGLIDATWPAKYSSELAARLRELLDDPNG</sequence>
<reference evidence="1 2" key="1">
    <citation type="submission" date="2019-02" db="EMBL/GenBank/DDBJ databases">
        <title>Deep-cultivation of Planctomycetes and their phenomic and genomic characterization uncovers novel biology.</title>
        <authorList>
            <person name="Wiegand S."/>
            <person name="Jogler M."/>
            <person name="Boedeker C."/>
            <person name="Pinto D."/>
            <person name="Vollmers J."/>
            <person name="Rivas-Marin E."/>
            <person name="Kohn T."/>
            <person name="Peeters S.H."/>
            <person name="Heuer A."/>
            <person name="Rast P."/>
            <person name="Oberbeckmann S."/>
            <person name="Bunk B."/>
            <person name="Jeske O."/>
            <person name="Meyerdierks A."/>
            <person name="Storesund J.E."/>
            <person name="Kallscheuer N."/>
            <person name="Luecker S."/>
            <person name="Lage O.M."/>
            <person name="Pohl T."/>
            <person name="Merkel B.J."/>
            <person name="Hornburger P."/>
            <person name="Mueller R.-W."/>
            <person name="Bruemmer F."/>
            <person name="Labrenz M."/>
            <person name="Spormann A.M."/>
            <person name="Op den Camp H."/>
            <person name="Overmann J."/>
            <person name="Amann R."/>
            <person name="Jetten M.S.M."/>
            <person name="Mascher T."/>
            <person name="Medema M.H."/>
            <person name="Devos D.P."/>
            <person name="Kaster A.-K."/>
            <person name="Ovreas L."/>
            <person name="Rohde M."/>
            <person name="Galperin M.Y."/>
            <person name="Jogler C."/>
        </authorList>
    </citation>
    <scope>NUCLEOTIDE SEQUENCE [LARGE SCALE GENOMIC DNA]</scope>
    <source>
        <strain evidence="1 2">I41</strain>
    </source>
</reference>
<evidence type="ECO:0000313" key="1">
    <source>
        <dbReference type="EMBL" id="QDT72697.1"/>
    </source>
</evidence>
<dbReference type="KEGG" id="llh:I41_18790"/>
<gene>
    <name evidence="1" type="ORF">I41_18790</name>
</gene>
<dbReference type="SUPFAM" id="SSF81301">
    <property type="entry name" value="Nucleotidyltransferase"/>
    <property type="match status" value="1"/>
</dbReference>
<organism evidence="1 2">
    <name type="scientific">Lacipirellula limnantheis</name>
    <dbReference type="NCBI Taxonomy" id="2528024"/>
    <lineage>
        <taxon>Bacteria</taxon>
        <taxon>Pseudomonadati</taxon>
        <taxon>Planctomycetota</taxon>
        <taxon>Planctomycetia</taxon>
        <taxon>Pirellulales</taxon>
        <taxon>Lacipirellulaceae</taxon>
        <taxon>Lacipirellula</taxon>
    </lineage>
</organism>
<proteinExistence type="predicted"/>
<protein>
    <submittedName>
        <fullName evidence="1">Uncharacterized protein</fullName>
    </submittedName>
</protein>
<dbReference type="AlphaFoldDB" id="A0A517TWE9"/>